<feature type="region of interest" description="Disordered" evidence="1">
    <location>
        <begin position="1"/>
        <end position="23"/>
    </location>
</feature>
<feature type="compositionally biased region" description="Low complexity" evidence="1">
    <location>
        <begin position="11"/>
        <end position="23"/>
    </location>
</feature>
<evidence type="ECO:0000313" key="3">
    <source>
        <dbReference type="Proteomes" id="UP001500956"/>
    </source>
</evidence>
<proteinExistence type="predicted"/>
<dbReference type="Proteomes" id="UP001500956">
    <property type="component" value="Unassembled WGS sequence"/>
</dbReference>
<comment type="caution">
    <text evidence="2">The sequence shown here is derived from an EMBL/GenBank/DDBJ whole genome shotgun (WGS) entry which is preliminary data.</text>
</comment>
<evidence type="ECO:0008006" key="4">
    <source>
        <dbReference type="Google" id="ProtNLM"/>
    </source>
</evidence>
<keyword evidence="3" id="KW-1185">Reference proteome</keyword>
<evidence type="ECO:0000313" key="2">
    <source>
        <dbReference type="EMBL" id="GAA4731779.1"/>
    </source>
</evidence>
<sequence>MLGRTSRESPAHAARAAHDAGWSGVAPGSPVVSAVADESTEMLDLGTTPQALATVASIDDLAAVVHVGHPEQPSPTLEQALLAGDPTLLLTAAVPVEPRWVWVAPQGRGGGQVVVDEAGVRDCADVLRTMGVSPRLVPTATSIEERAALAGDQGSLVVERSRVPAGWTEMAGSERLADVGPVWYGLLEARRAWPRFEAPAQVWLAFGPSDDHRGSLRHTLALLDEAGVDMQHLRSNPSAAGPHVFFTSFRCPDVAVLDALVDELDGRSVAHRTLAVLPGGPSAVGPEALAPRWWTGA</sequence>
<organism evidence="2 3">
    <name type="scientific">Isoptericola chiayiensis</name>
    <dbReference type="NCBI Taxonomy" id="579446"/>
    <lineage>
        <taxon>Bacteria</taxon>
        <taxon>Bacillati</taxon>
        <taxon>Actinomycetota</taxon>
        <taxon>Actinomycetes</taxon>
        <taxon>Micrococcales</taxon>
        <taxon>Promicromonosporaceae</taxon>
        <taxon>Isoptericola</taxon>
    </lineage>
</organism>
<reference evidence="3" key="1">
    <citation type="journal article" date="2019" name="Int. J. Syst. Evol. Microbiol.">
        <title>The Global Catalogue of Microorganisms (GCM) 10K type strain sequencing project: providing services to taxonomists for standard genome sequencing and annotation.</title>
        <authorList>
            <consortium name="The Broad Institute Genomics Platform"/>
            <consortium name="The Broad Institute Genome Sequencing Center for Infectious Disease"/>
            <person name="Wu L."/>
            <person name="Ma J."/>
        </authorList>
    </citation>
    <scope>NUCLEOTIDE SEQUENCE [LARGE SCALE GENOMIC DNA]</scope>
    <source>
        <strain evidence="3">JCM 18063</strain>
    </source>
</reference>
<name>A0ABP8YLJ6_9MICO</name>
<accession>A0ABP8YLJ6</accession>
<evidence type="ECO:0000256" key="1">
    <source>
        <dbReference type="SAM" id="MobiDB-lite"/>
    </source>
</evidence>
<dbReference type="RefSeq" id="WP_172151524.1">
    <property type="nucleotide sequence ID" value="NZ_BAABID010000012.1"/>
</dbReference>
<gene>
    <name evidence="2" type="ORF">GCM10023216_24790</name>
</gene>
<dbReference type="EMBL" id="BAABID010000012">
    <property type="protein sequence ID" value="GAA4731779.1"/>
    <property type="molecule type" value="Genomic_DNA"/>
</dbReference>
<protein>
    <recommendedName>
        <fullName evidence="4">Prephenate dehydratase</fullName>
    </recommendedName>
</protein>
<feature type="compositionally biased region" description="Basic and acidic residues" evidence="1">
    <location>
        <begin position="1"/>
        <end position="10"/>
    </location>
</feature>